<name>A4YCJ8_SHEPC</name>
<dbReference type="EMBL" id="CP000681">
    <property type="protein sequence ID" value="ABP77681.1"/>
    <property type="molecule type" value="Genomic_DNA"/>
</dbReference>
<feature type="transmembrane region" description="Helical" evidence="1">
    <location>
        <begin position="75"/>
        <end position="93"/>
    </location>
</feature>
<keyword evidence="1" id="KW-0812">Transmembrane</keyword>
<keyword evidence="1" id="KW-1133">Transmembrane helix</keyword>
<gene>
    <name evidence="2" type="ordered locus">Sputcn32_3978</name>
</gene>
<protein>
    <submittedName>
        <fullName evidence="2">Uncharacterized protein</fullName>
    </submittedName>
</protein>
<dbReference type="KEGG" id="spc:Sputcn32_3978"/>
<dbReference type="eggNOG" id="ENOG502ZX9R">
    <property type="taxonomic scope" value="Bacteria"/>
</dbReference>
<proteinExistence type="predicted"/>
<sequence length="170" mass="19727">MTGECLGYSYFLVWSPSGVFTAIEPIRNCQAKTNLKPKSWRGNMSQNLKNDLVNIVLLGVLLLGLMLAQDSGWGFLLAGLPLVIWCFKAFAFIQRRWWLAVPFWCALTYLCWQMSLALWAGYLFVAFVRNMMKLNKTYPIPSRHKRMKPDSSVFMDSFDYDYRNHIGFDD</sequence>
<reference evidence="2" key="1">
    <citation type="submission" date="2007-04" db="EMBL/GenBank/DDBJ databases">
        <title>Complete sequence of Shewanella putrefaciens CN-32.</title>
        <authorList>
            <consortium name="US DOE Joint Genome Institute"/>
            <person name="Copeland A."/>
            <person name="Lucas S."/>
            <person name="Lapidus A."/>
            <person name="Barry K."/>
            <person name="Detter J.C."/>
            <person name="Glavina del Rio T."/>
            <person name="Hammon N."/>
            <person name="Israni S."/>
            <person name="Dalin E."/>
            <person name="Tice H."/>
            <person name="Pitluck S."/>
            <person name="Chain P."/>
            <person name="Malfatti S."/>
            <person name="Shin M."/>
            <person name="Vergez L."/>
            <person name="Schmutz J."/>
            <person name="Larimer F."/>
            <person name="Land M."/>
            <person name="Hauser L."/>
            <person name="Kyrpides N."/>
            <person name="Mikhailova N."/>
            <person name="Romine M.F."/>
            <person name="Fredrickson J."/>
            <person name="Tiedje J."/>
            <person name="Richardson P."/>
        </authorList>
    </citation>
    <scope>NUCLEOTIDE SEQUENCE [LARGE SCALE GENOMIC DNA]</scope>
    <source>
        <strain evidence="2">CN-32</strain>
    </source>
</reference>
<dbReference type="AlphaFoldDB" id="A4YCJ8"/>
<feature type="transmembrane region" description="Helical" evidence="1">
    <location>
        <begin position="52"/>
        <end position="68"/>
    </location>
</feature>
<dbReference type="STRING" id="319224.Sputcn32_3978"/>
<evidence type="ECO:0000256" key="1">
    <source>
        <dbReference type="SAM" id="Phobius"/>
    </source>
</evidence>
<accession>A4YCJ8</accession>
<evidence type="ECO:0000313" key="2">
    <source>
        <dbReference type="EMBL" id="ABP77681.1"/>
    </source>
</evidence>
<feature type="transmembrane region" description="Helical" evidence="1">
    <location>
        <begin position="99"/>
        <end position="128"/>
    </location>
</feature>
<dbReference type="HOGENOM" id="CLU_133825_0_0_6"/>
<organism evidence="2">
    <name type="scientific">Shewanella putrefaciens (strain CN-32 / ATCC BAA-453)</name>
    <dbReference type="NCBI Taxonomy" id="319224"/>
    <lineage>
        <taxon>Bacteria</taxon>
        <taxon>Pseudomonadati</taxon>
        <taxon>Pseudomonadota</taxon>
        <taxon>Gammaproteobacteria</taxon>
        <taxon>Alteromonadales</taxon>
        <taxon>Shewanellaceae</taxon>
        <taxon>Shewanella</taxon>
    </lineage>
</organism>
<keyword evidence="1" id="KW-0472">Membrane</keyword>